<dbReference type="InterPro" id="IPR000008">
    <property type="entry name" value="C2_dom"/>
</dbReference>
<dbReference type="Proteomes" id="UP000815325">
    <property type="component" value="Unassembled WGS sequence"/>
</dbReference>
<dbReference type="CDD" id="cd00030">
    <property type="entry name" value="C2"/>
    <property type="match status" value="1"/>
</dbReference>
<dbReference type="SUPFAM" id="SSF49562">
    <property type="entry name" value="C2 domain (Calcium/lipid-binding domain, CaLB)"/>
    <property type="match status" value="1"/>
</dbReference>
<feature type="domain" description="C2" evidence="1">
    <location>
        <begin position="52"/>
        <end position="84"/>
    </location>
</feature>
<evidence type="ECO:0000313" key="3">
    <source>
        <dbReference type="Proteomes" id="UP000815325"/>
    </source>
</evidence>
<evidence type="ECO:0000313" key="2">
    <source>
        <dbReference type="EMBL" id="KAF5826768.1"/>
    </source>
</evidence>
<gene>
    <name evidence="2" type="ORF">DUNSADRAFT_2082</name>
</gene>
<name>A0ABQ7FWP7_DUNSA</name>
<organism evidence="2 3">
    <name type="scientific">Dunaliella salina</name>
    <name type="common">Green alga</name>
    <name type="synonym">Protococcus salinus</name>
    <dbReference type="NCBI Taxonomy" id="3046"/>
    <lineage>
        <taxon>Eukaryota</taxon>
        <taxon>Viridiplantae</taxon>
        <taxon>Chlorophyta</taxon>
        <taxon>core chlorophytes</taxon>
        <taxon>Chlorophyceae</taxon>
        <taxon>CS clade</taxon>
        <taxon>Chlamydomonadales</taxon>
        <taxon>Dunaliellaceae</taxon>
        <taxon>Dunaliella</taxon>
    </lineage>
</organism>
<dbReference type="InterPro" id="IPR035892">
    <property type="entry name" value="C2_domain_sf"/>
</dbReference>
<comment type="caution">
    <text evidence="2">The sequence shown here is derived from an EMBL/GenBank/DDBJ whole genome shotgun (WGS) entry which is preliminary data.</text>
</comment>
<protein>
    <recommendedName>
        <fullName evidence="1">C2 domain-containing protein</fullName>
    </recommendedName>
</protein>
<sequence length="248" mass="28434">MAPFISVFWCTRCLSYLFPRNGQRPTTLWCLAPSEFIFWFTCCAFVITVSQEWNETHYLLVHDPTREHMKVEVYDHDAISPMDILKLNFKEVLDAKELLGRCLVNVKPITSNIDKTSKRRLPYEYWYDLGKGEWDKVGGCGRGRGRLQLSCLYRPFSDIPPLNPATGVSGILIFKIVQAHRLPRAVRMGLKMSVNAEVRCGKQRQIVSTVTSEGDHKWNNLNTLDFHGIKCVPWLGLPFLAPVARCMV</sequence>
<keyword evidence="3" id="KW-1185">Reference proteome</keyword>
<dbReference type="Gene3D" id="2.60.40.150">
    <property type="entry name" value="C2 domain"/>
    <property type="match status" value="1"/>
</dbReference>
<reference evidence="2" key="1">
    <citation type="submission" date="2017-08" db="EMBL/GenBank/DDBJ databases">
        <authorList>
            <person name="Polle J.E."/>
            <person name="Barry K."/>
            <person name="Cushman J."/>
            <person name="Schmutz J."/>
            <person name="Tran D."/>
            <person name="Hathwaick L.T."/>
            <person name="Yim W.C."/>
            <person name="Jenkins J."/>
            <person name="Mckie-Krisberg Z.M."/>
            <person name="Prochnik S."/>
            <person name="Lindquist E."/>
            <person name="Dockter R.B."/>
            <person name="Adam C."/>
            <person name="Molina H."/>
            <person name="Bunkerborg J."/>
            <person name="Jin E."/>
            <person name="Buchheim M."/>
            <person name="Magnuson J."/>
        </authorList>
    </citation>
    <scope>NUCLEOTIDE SEQUENCE</scope>
    <source>
        <strain evidence="2">CCAP 19/18</strain>
    </source>
</reference>
<evidence type="ECO:0000259" key="1">
    <source>
        <dbReference type="Pfam" id="PF00168"/>
    </source>
</evidence>
<dbReference type="Pfam" id="PF00168">
    <property type="entry name" value="C2"/>
    <property type="match status" value="1"/>
</dbReference>
<proteinExistence type="predicted"/>
<accession>A0ABQ7FWP7</accession>
<dbReference type="EMBL" id="MU070724">
    <property type="protein sequence ID" value="KAF5826768.1"/>
    <property type="molecule type" value="Genomic_DNA"/>
</dbReference>